<evidence type="ECO:0000256" key="1">
    <source>
        <dbReference type="SAM" id="SignalP"/>
    </source>
</evidence>
<proteinExistence type="predicted"/>
<dbReference type="InterPro" id="IPR011047">
    <property type="entry name" value="Quinoprotein_ADH-like_sf"/>
</dbReference>
<keyword evidence="1" id="KW-0732">Signal</keyword>
<evidence type="ECO:0000313" key="3">
    <source>
        <dbReference type="Proteomes" id="UP000321583"/>
    </source>
</evidence>
<gene>
    <name evidence="2" type="ORF">L613_004600000010</name>
</gene>
<dbReference type="Proteomes" id="UP000321583">
    <property type="component" value="Unassembled WGS sequence"/>
</dbReference>
<name>A0A562D9L9_9GAMM</name>
<comment type="caution">
    <text evidence="2">The sequence shown here is derived from an EMBL/GenBank/DDBJ whole genome shotgun (WGS) entry which is preliminary data.</text>
</comment>
<dbReference type="AlphaFoldDB" id="A0A562D9L9"/>
<reference evidence="2 3" key="1">
    <citation type="submission" date="2019-07" db="EMBL/GenBank/DDBJ databases">
        <title>Genome sequencing of lignin-degrading bacterial isolates.</title>
        <authorList>
            <person name="Gladden J."/>
        </authorList>
    </citation>
    <scope>NUCLEOTIDE SEQUENCE [LARGE SCALE GENOMIC DNA]</scope>
    <source>
        <strain evidence="2 3">J19</strain>
    </source>
</reference>
<dbReference type="InterPro" id="IPR015943">
    <property type="entry name" value="WD40/YVTN_repeat-like_dom_sf"/>
</dbReference>
<feature type="non-terminal residue" evidence="2">
    <location>
        <position position="142"/>
    </location>
</feature>
<dbReference type="EMBL" id="VLJS01000076">
    <property type="protein sequence ID" value="TWH06322.1"/>
    <property type="molecule type" value="Genomic_DNA"/>
</dbReference>
<accession>A0A562D9L9</accession>
<dbReference type="InterPro" id="IPR011110">
    <property type="entry name" value="Reg_prop"/>
</dbReference>
<dbReference type="SUPFAM" id="SSF50998">
    <property type="entry name" value="Quinoprotein alcohol dehydrogenase-like"/>
    <property type="match status" value="1"/>
</dbReference>
<dbReference type="RefSeq" id="WP_315969089.1">
    <property type="nucleotide sequence ID" value="NZ_VLJS01000076.1"/>
</dbReference>
<dbReference type="Gene3D" id="2.130.10.10">
    <property type="entry name" value="YVTN repeat-like/Quinoprotein amine dehydrogenase"/>
    <property type="match status" value="1"/>
</dbReference>
<protein>
    <submittedName>
        <fullName evidence="2">Two component regulator with propeller domain</fullName>
    </submittedName>
</protein>
<evidence type="ECO:0000313" key="2">
    <source>
        <dbReference type="EMBL" id="TWH06322.1"/>
    </source>
</evidence>
<feature type="signal peptide" evidence="1">
    <location>
        <begin position="1"/>
        <end position="18"/>
    </location>
</feature>
<sequence length="142" mass="15531">MRLLWLCLLLALSGALRAAVPELPRFRVLGPGDGLPSAMVPAIARDHDGYLWVATWDGLARYDGVGFRVWQHDPEDPASLPGNLIQALYVDGRNRIWVASEGGGVSVMDTSHYRSATHPELESDDVFTITGRGDEVWLGTFG</sequence>
<feature type="chain" id="PRO_5022190062" evidence="1">
    <location>
        <begin position="19"/>
        <end position="142"/>
    </location>
</feature>
<dbReference type="Pfam" id="PF07494">
    <property type="entry name" value="Reg_prop"/>
    <property type="match status" value="2"/>
</dbReference>
<organism evidence="2 3">
    <name type="scientific">Pseudoxanthomonas taiwanensis J19</name>
    <dbReference type="NCBI Taxonomy" id="935569"/>
    <lineage>
        <taxon>Bacteria</taxon>
        <taxon>Pseudomonadati</taxon>
        <taxon>Pseudomonadota</taxon>
        <taxon>Gammaproteobacteria</taxon>
        <taxon>Lysobacterales</taxon>
        <taxon>Lysobacteraceae</taxon>
        <taxon>Pseudoxanthomonas</taxon>
    </lineage>
</organism>
<keyword evidence="3" id="KW-1185">Reference proteome</keyword>